<evidence type="ECO:0000313" key="1">
    <source>
        <dbReference type="EMBL" id="KAB1981922.1"/>
    </source>
</evidence>
<dbReference type="AlphaFoldDB" id="A0A7J5D8J9"/>
<accession>A0A7J5D8J9</accession>
<evidence type="ECO:0000313" key="2">
    <source>
        <dbReference type="Proteomes" id="UP000442990"/>
    </source>
</evidence>
<gene>
    <name evidence="1" type="ORF">F8144_31615</name>
</gene>
<proteinExistence type="predicted"/>
<protein>
    <submittedName>
        <fullName evidence="1">Uncharacterized protein</fullName>
    </submittedName>
</protein>
<sequence>MSTASGASRDGHPVQAPGGLLLCRARPRSAGPAARLLRERMLIAGAGPGWSVLVPEGGPWRHGAEPVDRVLTGWAAALAVGAAWPVLALWWDTDRSGFALASGFHRTVGYEWLADGTPVGEDEAMRTFATRLGLDPVLDVQSLEPLTRPDPVADARVRVSGLLAVLTRAGVLLPAGLEPGEPGDRLRDAVRTGPDAEQVEWTGRRAAVGAGLGVVKSGGLGSWLRGPGAHTLAAAQLAVGLPLTVRGIRRHSGGRIAVGAALTLHGALSLAYGRLRAYD</sequence>
<reference evidence="1 2" key="1">
    <citation type="submission" date="2019-09" db="EMBL/GenBank/DDBJ databases">
        <title>Isolation and identification of active actinomycetes.</title>
        <authorList>
            <person name="Yu Z."/>
            <person name="Han C."/>
            <person name="Yu B."/>
        </authorList>
    </citation>
    <scope>NUCLEOTIDE SEQUENCE [LARGE SCALE GENOMIC DNA]</scope>
    <source>
        <strain evidence="1 2">NEAU-H2</strain>
    </source>
</reference>
<dbReference type="EMBL" id="WBKG01000032">
    <property type="protein sequence ID" value="KAB1981922.1"/>
    <property type="molecule type" value="Genomic_DNA"/>
</dbReference>
<organism evidence="1 2">
    <name type="scientific">Streptomyces triticiradicis</name>
    <dbReference type="NCBI Taxonomy" id="2651189"/>
    <lineage>
        <taxon>Bacteria</taxon>
        <taxon>Bacillati</taxon>
        <taxon>Actinomycetota</taxon>
        <taxon>Actinomycetes</taxon>
        <taxon>Kitasatosporales</taxon>
        <taxon>Streptomycetaceae</taxon>
        <taxon>Streptomyces</taxon>
    </lineage>
</organism>
<dbReference type="RefSeq" id="WP_151472871.1">
    <property type="nucleotide sequence ID" value="NZ_WBKG01000032.1"/>
</dbReference>
<dbReference type="Proteomes" id="UP000442990">
    <property type="component" value="Unassembled WGS sequence"/>
</dbReference>
<name>A0A7J5D8J9_9ACTN</name>
<keyword evidence="2" id="KW-1185">Reference proteome</keyword>
<comment type="caution">
    <text evidence="1">The sequence shown here is derived from an EMBL/GenBank/DDBJ whole genome shotgun (WGS) entry which is preliminary data.</text>
</comment>